<feature type="region of interest" description="Disordered" evidence="1">
    <location>
        <begin position="125"/>
        <end position="177"/>
    </location>
</feature>
<keyword evidence="3" id="KW-1185">Reference proteome</keyword>
<proteinExistence type="predicted"/>
<evidence type="ECO:0008006" key="4">
    <source>
        <dbReference type="Google" id="ProtNLM"/>
    </source>
</evidence>
<protein>
    <recommendedName>
        <fullName evidence="4">Helix-turn-helix domain-containing protein</fullName>
    </recommendedName>
</protein>
<accession>A0ABS1DKF8</accession>
<organism evidence="2 3">
    <name type="scientific">Rhodovibrio sodomensis</name>
    <dbReference type="NCBI Taxonomy" id="1088"/>
    <lineage>
        <taxon>Bacteria</taxon>
        <taxon>Pseudomonadati</taxon>
        <taxon>Pseudomonadota</taxon>
        <taxon>Alphaproteobacteria</taxon>
        <taxon>Rhodospirillales</taxon>
        <taxon>Rhodovibrionaceae</taxon>
        <taxon>Rhodovibrio</taxon>
    </lineage>
</organism>
<comment type="caution">
    <text evidence="2">The sequence shown here is derived from an EMBL/GenBank/DDBJ whole genome shotgun (WGS) entry which is preliminary data.</text>
</comment>
<feature type="compositionally biased region" description="Basic and acidic residues" evidence="1">
    <location>
        <begin position="231"/>
        <end position="257"/>
    </location>
</feature>
<sequence>MSDSGIERSRFAGRGHVSIPVRTSYQRPLSATRERVFPLDRFVIQDGKLGSWPWAAPVRLRDNYIANDARKAAKQAKDAAQTRRLLALAAIYDGASRGDAARIGGVGVQTVRDWVLAFNADGPTGLIDGKVPGQTPKLTAGPTSRGRHGPPLPRQPGGGRGVHRNRDRSESSASRSTIRVIARAANVLARMTFRQSTRSKLCRRATAGGRAGHHHPHEERHVGDAETGLPDMDRAHAETRPVRDAGAERASVPKRDT</sequence>
<evidence type="ECO:0000256" key="1">
    <source>
        <dbReference type="SAM" id="MobiDB-lite"/>
    </source>
</evidence>
<evidence type="ECO:0000313" key="3">
    <source>
        <dbReference type="Proteomes" id="UP001296873"/>
    </source>
</evidence>
<feature type="region of interest" description="Disordered" evidence="1">
    <location>
        <begin position="194"/>
        <end position="257"/>
    </location>
</feature>
<gene>
    <name evidence="2" type="ORF">CKO28_21460</name>
</gene>
<dbReference type="Proteomes" id="UP001296873">
    <property type="component" value="Unassembled WGS sequence"/>
</dbReference>
<reference evidence="2 3" key="1">
    <citation type="journal article" date="2020" name="Microorganisms">
        <title>Osmotic Adaptation and Compatible Solute Biosynthesis of Phototrophic Bacteria as Revealed from Genome Analyses.</title>
        <authorList>
            <person name="Imhoff J.F."/>
            <person name="Rahn T."/>
            <person name="Kunzel S."/>
            <person name="Keller A."/>
            <person name="Neulinger S.C."/>
        </authorList>
    </citation>
    <scope>NUCLEOTIDE SEQUENCE [LARGE SCALE GENOMIC DNA]</scope>
    <source>
        <strain evidence="2 3">DSM 9895</strain>
    </source>
</reference>
<dbReference type="Pfam" id="PF13551">
    <property type="entry name" value="HTH_29"/>
    <property type="match status" value="1"/>
</dbReference>
<name>A0ABS1DKF8_9PROT</name>
<dbReference type="EMBL" id="NRRL01000102">
    <property type="protein sequence ID" value="MBK1670592.1"/>
    <property type="molecule type" value="Genomic_DNA"/>
</dbReference>
<evidence type="ECO:0000313" key="2">
    <source>
        <dbReference type="EMBL" id="MBK1670592.1"/>
    </source>
</evidence>